<evidence type="ECO:0000313" key="2">
    <source>
        <dbReference type="Proteomes" id="UP001155483"/>
    </source>
</evidence>
<organism evidence="1 2">
    <name type="scientific">Paraflavisolibacter caeni</name>
    <dbReference type="NCBI Taxonomy" id="2982496"/>
    <lineage>
        <taxon>Bacteria</taxon>
        <taxon>Pseudomonadati</taxon>
        <taxon>Bacteroidota</taxon>
        <taxon>Chitinophagia</taxon>
        <taxon>Chitinophagales</taxon>
        <taxon>Chitinophagaceae</taxon>
        <taxon>Paraflavisolibacter</taxon>
    </lineage>
</organism>
<accession>A0A9X2XUN6</accession>
<dbReference type="Proteomes" id="UP001155483">
    <property type="component" value="Unassembled WGS sequence"/>
</dbReference>
<keyword evidence="2" id="KW-1185">Reference proteome</keyword>
<evidence type="ECO:0000313" key="1">
    <source>
        <dbReference type="EMBL" id="MCU7549619.1"/>
    </source>
</evidence>
<sequence length="91" mass="10601">MNIYFSKVIKVGDKQREFNFRKLPGNSQTSYHVDVTDDKGTRLVFSMYKDASGRWHTSAQTLPIWIHNAEEILGNVIEEETKDFISLHNKQ</sequence>
<dbReference type="RefSeq" id="WP_279297059.1">
    <property type="nucleotide sequence ID" value="NZ_JAOTIF010000006.1"/>
</dbReference>
<dbReference type="AlphaFoldDB" id="A0A9X2XUN6"/>
<reference evidence="1" key="1">
    <citation type="submission" date="2022-09" db="EMBL/GenBank/DDBJ databases">
        <authorList>
            <person name="Yuan C."/>
            <person name="Ke Z."/>
        </authorList>
    </citation>
    <scope>NUCLEOTIDE SEQUENCE</scope>
    <source>
        <strain evidence="1">LB-8</strain>
    </source>
</reference>
<comment type="caution">
    <text evidence="1">The sequence shown here is derived from an EMBL/GenBank/DDBJ whole genome shotgun (WGS) entry which is preliminary data.</text>
</comment>
<reference evidence="1" key="2">
    <citation type="submission" date="2023-04" db="EMBL/GenBank/DDBJ databases">
        <title>Paracnuella aquatica gen. nov., sp. nov., a member of the family Chitinophagaceae isolated from a hot spring.</title>
        <authorList>
            <person name="Wang C."/>
        </authorList>
    </citation>
    <scope>NUCLEOTIDE SEQUENCE</scope>
    <source>
        <strain evidence="1">LB-8</strain>
    </source>
</reference>
<gene>
    <name evidence="1" type="ORF">OCK74_10865</name>
</gene>
<name>A0A9X2XUN6_9BACT</name>
<proteinExistence type="predicted"/>
<protein>
    <submittedName>
        <fullName evidence="1">Uncharacterized protein</fullName>
    </submittedName>
</protein>
<dbReference type="EMBL" id="JAOTIF010000006">
    <property type="protein sequence ID" value="MCU7549619.1"/>
    <property type="molecule type" value="Genomic_DNA"/>
</dbReference>